<dbReference type="InterPro" id="IPR023192">
    <property type="entry name" value="TGS-like_dom_sf"/>
</dbReference>
<evidence type="ECO:0000256" key="4">
    <source>
        <dbReference type="ARBA" id="ARBA00022840"/>
    </source>
</evidence>
<dbReference type="PROSITE" id="PS51880">
    <property type="entry name" value="TGS"/>
    <property type="match status" value="1"/>
</dbReference>
<dbReference type="PRINTS" id="PR00326">
    <property type="entry name" value="GTP1OBG"/>
</dbReference>
<dbReference type="InterPro" id="IPR041706">
    <property type="entry name" value="YchF_N"/>
</dbReference>
<dbReference type="GO" id="GO:0005737">
    <property type="term" value="C:cytoplasm"/>
    <property type="evidence" value="ECO:0007669"/>
    <property type="project" value="TreeGrafter"/>
</dbReference>
<comment type="similarity">
    <text evidence="6">Belongs to the TRAFAC class OBG-HflX-like GTPase superfamily. OBG GTPase family. YchF/OLA1 subfamily.</text>
</comment>
<dbReference type="InterPro" id="IPR012676">
    <property type="entry name" value="TGS-like"/>
</dbReference>
<dbReference type="Pfam" id="PF06071">
    <property type="entry name" value="YchF-GTPase_C"/>
    <property type="match status" value="1"/>
</dbReference>
<dbReference type="CDD" id="cd01900">
    <property type="entry name" value="YchF"/>
    <property type="match status" value="1"/>
</dbReference>
<dbReference type="GeneID" id="99986920"/>
<reference evidence="10" key="1">
    <citation type="submission" date="2016-10" db="EMBL/GenBank/DDBJ databases">
        <authorList>
            <person name="Varghese N."/>
            <person name="Submissions S."/>
        </authorList>
    </citation>
    <scope>NUCLEOTIDE SEQUENCE [LARGE SCALE GENOMIC DNA]</scope>
    <source>
        <strain evidence="10">CGMCC 1.12402</strain>
    </source>
</reference>
<dbReference type="InterPro" id="IPR013029">
    <property type="entry name" value="YchF_C"/>
</dbReference>
<dbReference type="AlphaFoldDB" id="A0A1I0QD12"/>
<dbReference type="InterPro" id="IPR006073">
    <property type="entry name" value="GTP-bd"/>
</dbReference>
<dbReference type="GO" id="GO:0046872">
    <property type="term" value="F:metal ion binding"/>
    <property type="evidence" value="ECO:0007669"/>
    <property type="project" value="UniProtKB-KW"/>
</dbReference>
<protein>
    <recommendedName>
        <fullName evidence="6">Ribosome-binding ATPase YchF</fullName>
    </recommendedName>
</protein>
<dbReference type="GO" id="GO:0005525">
    <property type="term" value="F:GTP binding"/>
    <property type="evidence" value="ECO:0007669"/>
    <property type="project" value="InterPro"/>
</dbReference>
<dbReference type="Gene3D" id="3.40.50.300">
    <property type="entry name" value="P-loop containing nucleotide triphosphate hydrolases"/>
    <property type="match status" value="1"/>
</dbReference>
<dbReference type="GO" id="GO:0016887">
    <property type="term" value="F:ATP hydrolysis activity"/>
    <property type="evidence" value="ECO:0007669"/>
    <property type="project" value="UniProtKB-UniRule"/>
</dbReference>
<feature type="domain" description="OBG-type G" evidence="7">
    <location>
        <begin position="3"/>
        <end position="257"/>
    </location>
</feature>
<name>A0A1I0QD12_9BACT</name>
<dbReference type="Proteomes" id="UP000199437">
    <property type="component" value="Unassembled WGS sequence"/>
</dbReference>
<dbReference type="CDD" id="cd04867">
    <property type="entry name" value="TGS_YchF_OLA1"/>
    <property type="match status" value="1"/>
</dbReference>
<comment type="cofactor">
    <cofactor evidence="1">
        <name>Mg(2+)</name>
        <dbReference type="ChEBI" id="CHEBI:18420"/>
    </cofactor>
</comment>
<dbReference type="GO" id="GO:0005524">
    <property type="term" value="F:ATP binding"/>
    <property type="evidence" value="ECO:0007669"/>
    <property type="project" value="UniProtKB-UniRule"/>
</dbReference>
<keyword evidence="5" id="KW-0460">Magnesium</keyword>
<keyword evidence="4 6" id="KW-0067">ATP-binding</keyword>
<evidence type="ECO:0000256" key="2">
    <source>
        <dbReference type="ARBA" id="ARBA00022723"/>
    </source>
</evidence>
<dbReference type="HAMAP" id="MF_00944">
    <property type="entry name" value="YchF_OLA1_ATPase"/>
    <property type="match status" value="1"/>
</dbReference>
<dbReference type="SUPFAM" id="SSF52540">
    <property type="entry name" value="P-loop containing nucleoside triphosphate hydrolases"/>
    <property type="match status" value="1"/>
</dbReference>
<dbReference type="EMBL" id="FOIR01000002">
    <property type="protein sequence ID" value="SEW24778.1"/>
    <property type="molecule type" value="Genomic_DNA"/>
</dbReference>
<keyword evidence="3 6" id="KW-0547">Nucleotide-binding</keyword>
<dbReference type="Gene3D" id="1.10.150.300">
    <property type="entry name" value="TGS-like domain"/>
    <property type="match status" value="1"/>
</dbReference>
<dbReference type="RefSeq" id="WP_090258643.1">
    <property type="nucleotide sequence ID" value="NZ_FOIR01000002.1"/>
</dbReference>
<dbReference type="GO" id="GO:0043023">
    <property type="term" value="F:ribosomal large subunit binding"/>
    <property type="evidence" value="ECO:0007669"/>
    <property type="project" value="UniProtKB-UniRule"/>
</dbReference>
<evidence type="ECO:0000256" key="1">
    <source>
        <dbReference type="ARBA" id="ARBA00001946"/>
    </source>
</evidence>
<proteinExistence type="inferred from homology"/>
<dbReference type="OrthoDB" id="9807318at2"/>
<feature type="binding site" evidence="6">
    <location>
        <begin position="12"/>
        <end position="17"/>
    </location>
    <ligand>
        <name>ATP</name>
        <dbReference type="ChEBI" id="CHEBI:30616"/>
    </ligand>
</feature>
<accession>A0A1I0QD12</accession>
<dbReference type="Pfam" id="PF01926">
    <property type="entry name" value="MMR_HSR1"/>
    <property type="match status" value="1"/>
</dbReference>
<dbReference type="PROSITE" id="PS51710">
    <property type="entry name" value="G_OBG"/>
    <property type="match status" value="1"/>
</dbReference>
<dbReference type="InterPro" id="IPR012675">
    <property type="entry name" value="Beta-grasp_dom_sf"/>
</dbReference>
<evidence type="ECO:0000256" key="6">
    <source>
        <dbReference type="HAMAP-Rule" id="MF_00944"/>
    </source>
</evidence>
<dbReference type="InterPro" id="IPR027417">
    <property type="entry name" value="P-loop_NTPase"/>
</dbReference>
<evidence type="ECO:0000259" key="7">
    <source>
        <dbReference type="PROSITE" id="PS51710"/>
    </source>
</evidence>
<dbReference type="InterPro" id="IPR031167">
    <property type="entry name" value="G_OBG"/>
</dbReference>
<dbReference type="FunFam" id="3.10.20.30:FF:000001">
    <property type="entry name" value="Ribosome-binding ATPase YchF"/>
    <property type="match status" value="1"/>
</dbReference>
<organism evidence="9 10">
    <name type="scientific">Roseivirga pacifica</name>
    <dbReference type="NCBI Taxonomy" id="1267423"/>
    <lineage>
        <taxon>Bacteria</taxon>
        <taxon>Pseudomonadati</taxon>
        <taxon>Bacteroidota</taxon>
        <taxon>Cytophagia</taxon>
        <taxon>Cytophagales</taxon>
        <taxon>Roseivirgaceae</taxon>
        <taxon>Roseivirga</taxon>
    </lineage>
</organism>
<evidence type="ECO:0000259" key="8">
    <source>
        <dbReference type="PROSITE" id="PS51880"/>
    </source>
</evidence>
<dbReference type="PANTHER" id="PTHR23305:SF18">
    <property type="entry name" value="OBG-TYPE G DOMAIN-CONTAINING PROTEIN"/>
    <property type="match status" value="1"/>
</dbReference>
<dbReference type="STRING" id="1267423.SAMN05216290_2214"/>
<feature type="domain" description="TGS" evidence="8">
    <location>
        <begin position="280"/>
        <end position="363"/>
    </location>
</feature>
<dbReference type="PIRSF" id="PIRSF006641">
    <property type="entry name" value="CHP00092"/>
    <property type="match status" value="1"/>
</dbReference>
<keyword evidence="2" id="KW-0479">Metal-binding</keyword>
<evidence type="ECO:0000256" key="3">
    <source>
        <dbReference type="ARBA" id="ARBA00022741"/>
    </source>
</evidence>
<gene>
    <name evidence="6" type="primary">ychF</name>
    <name evidence="9" type="ORF">SAMN05216290_2214</name>
</gene>
<dbReference type="InterPro" id="IPR004396">
    <property type="entry name" value="ATPase_YchF/OLA1"/>
</dbReference>
<evidence type="ECO:0000313" key="10">
    <source>
        <dbReference type="Proteomes" id="UP000199437"/>
    </source>
</evidence>
<dbReference type="SUPFAM" id="SSF81271">
    <property type="entry name" value="TGS-like"/>
    <property type="match status" value="1"/>
</dbReference>
<sequence length="365" mass="39971">MGLQCGIVGLPNVGKSTLFNALSSAKAEAANFPFCTIEPNVGVVTVPDERLDILKDLVNPQKVLPTVIEFVDIAGLVKGASKGEGLGNKFLANIREVDAIIHVVRCFKDDNVVHVAGTVDPVFDKEVIDTELQLKDLDSIEKKIQKNIKVAKSGDAKAKKEIASLEKFKAALEGGQNARAVEADEDDFAAVRDLSLLTIKPVIYAANVEESAIHTGNEHVDALKEAVKHENAEVIVISASIESQIAELEEEEEKEMFLEEYGLTESGLSKLIRASYSLLDLITYFTAGEKEVRAWTIKKGWKAPQAAGVIHTDFEKGFIKAEVIKLTDYQQFKTEVAIKEAGKLSVEGKDYVVKDGDIMHFRFNV</sequence>
<dbReference type="Gene3D" id="3.10.20.30">
    <property type="match status" value="1"/>
</dbReference>
<comment type="function">
    <text evidence="6">ATPase that binds to both the 70S ribosome and the 50S ribosomal subunit in a nucleotide-independent manner.</text>
</comment>
<evidence type="ECO:0000256" key="5">
    <source>
        <dbReference type="ARBA" id="ARBA00022842"/>
    </source>
</evidence>
<dbReference type="InterPro" id="IPR004095">
    <property type="entry name" value="TGS"/>
</dbReference>
<dbReference type="PANTHER" id="PTHR23305">
    <property type="entry name" value="OBG GTPASE FAMILY"/>
    <property type="match status" value="1"/>
</dbReference>
<dbReference type="FunFam" id="1.10.150.300:FF:000001">
    <property type="entry name" value="Ribosome-binding ATPase YchF"/>
    <property type="match status" value="1"/>
</dbReference>
<keyword evidence="10" id="KW-1185">Reference proteome</keyword>
<dbReference type="NCBIfam" id="TIGR00092">
    <property type="entry name" value="redox-regulated ATPase YchF"/>
    <property type="match status" value="1"/>
</dbReference>
<evidence type="ECO:0000313" key="9">
    <source>
        <dbReference type="EMBL" id="SEW24778.1"/>
    </source>
</evidence>